<dbReference type="GO" id="GO:0003677">
    <property type="term" value="F:DNA binding"/>
    <property type="evidence" value="ECO:0007669"/>
    <property type="project" value="InterPro"/>
</dbReference>
<evidence type="ECO:0000313" key="2">
    <source>
        <dbReference type="EMBL" id="SJZ88273.1"/>
    </source>
</evidence>
<dbReference type="PANTHER" id="PTHR33360:SF2">
    <property type="entry name" value="TRANSPOSASE FOR INSERTION SEQUENCE ELEMENT IS200"/>
    <property type="match status" value="1"/>
</dbReference>
<dbReference type="Pfam" id="PF01797">
    <property type="entry name" value="Y1_Tnp"/>
    <property type="match status" value="1"/>
</dbReference>
<reference evidence="2 3" key="1">
    <citation type="submission" date="2017-02" db="EMBL/GenBank/DDBJ databases">
        <authorList>
            <person name="Peterson S.W."/>
        </authorList>
    </citation>
    <scope>NUCLEOTIDE SEQUENCE [LARGE SCALE GENOMIC DNA]</scope>
    <source>
        <strain evidence="2 3">ATCC 43854</strain>
    </source>
</reference>
<protein>
    <submittedName>
        <fullName evidence="2">Transposase IS200 like</fullName>
    </submittedName>
</protein>
<accession>A0A1T4P9Q7</accession>
<proteinExistence type="predicted"/>
<dbReference type="PANTHER" id="PTHR33360">
    <property type="entry name" value="TRANSPOSASE FOR INSERTION SEQUENCE ELEMENT IS200"/>
    <property type="match status" value="1"/>
</dbReference>
<dbReference type="InterPro" id="IPR002686">
    <property type="entry name" value="Transposase_17"/>
</dbReference>
<dbReference type="AlphaFoldDB" id="A0A1T4P9Q7"/>
<name>A0A1T4P9Q7_9BACT</name>
<dbReference type="EMBL" id="FUWU01000032">
    <property type="protein sequence ID" value="SJZ88273.1"/>
    <property type="molecule type" value="Genomic_DNA"/>
</dbReference>
<gene>
    <name evidence="2" type="ORF">SAMN02745108_01853</name>
</gene>
<organism evidence="2 3">
    <name type="scientific">Fibrobacter intestinalis</name>
    <dbReference type="NCBI Taxonomy" id="28122"/>
    <lineage>
        <taxon>Bacteria</taxon>
        <taxon>Pseudomonadati</taxon>
        <taxon>Fibrobacterota</taxon>
        <taxon>Fibrobacteria</taxon>
        <taxon>Fibrobacterales</taxon>
        <taxon>Fibrobacteraceae</taxon>
        <taxon>Fibrobacter</taxon>
    </lineage>
</organism>
<dbReference type="STRING" id="28122.SAMN02745108_01853"/>
<dbReference type="GO" id="GO:0004803">
    <property type="term" value="F:transposase activity"/>
    <property type="evidence" value="ECO:0007669"/>
    <property type="project" value="InterPro"/>
</dbReference>
<dbReference type="Proteomes" id="UP000190449">
    <property type="component" value="Unassembled WGS sequence"/>
</dbReference>
<dbReference type="SUPFAM" id="SSF143422">
    <property type="entry name" value="Transposase IS200-like"/>
    <property type="match status" value="1"/>
</dbReference>
<dbReference type="NCBIfam" id="NF033573">
    <property type="entry name" value="transpos_IS200"/>
    <property type="match status" value="1"/>
</dbReference>
<dbReference type="InterPro" id="IPR036515">
    <property type="entry name" value="Transposase_17_sf"/>
</dbReference>
<dbReference type="GO" id="GO:0006313">
    <property type="term" value="P:DNA transposition"/>
    <property type="evidence" value="ECO:0007669"/>
    <property type="project" value="InterPro"/>
</dbReference>
<evidence type="ECO:0000259" key="1">
    <source>
        <dbReference type="SMART" id="SM01321"/>
    </source>
</evidence>
<evidence type="ECO:0000313" key="3">
    <source>
        <dbReference type="Proteomes" id="UP000190449"/>
    </source>
</evidence>
<feature type="domain" description="Transposase IS200-like" evidence="1">
    <location>
        <begin position="60"/>
        <end position="125"/>
    </location>
</feature>
<sequence>MKIWSLAEYFHKKPPVLRVETKAFSKNYSRKCYNVIVQVNCQHLENSIKANIRDSLSHTKWLCKYHIVFTPKYRRKAIYGQYKESIGKILRQLCNYKGVEIIEGHLMVDHIHMLVSIPPKYSVSN</sequence>
<dbReference type="SMART" id="SM01321">
    <property type="entry name" value="Y1_Tnp"/>
    <property type="match status" value="1"/>
</dbReference>
<dbReference type="Gene3D" id="3.30.70.1290">
    <property type="entry name" value="Transposase IS200-like"/>
    <property type="match status" value="1"/>
</dbReference>